<evidence type="ECO:0000313" key="8">
    <source>
        <dbReference type="EMBL" id="QQK80321.1"/>
    </source>
</evidence>
<name>A0A7T6ZC49_9BACI</name>
<keyword evidence="9" id="KW-1185">Reference proteome</keyword>
<dbReference type="InterPro" id="IPR004136">
    <property type="entry name" value="NMO"/>
</dbReference>
<dbReference type="InterPro" id="IPR013785">
    <property type="entry name" value="Aldolase_TIM"/>
</dbReference>
<evidence type="ECO:0000256" key="3">
    <source>
        <dbReference type="ARBA" id="ARBA00013457"/>
    </source>
</evidence>
<protein>
    <recommendedName>
        <fullName evidence="3">Probable nitronate monooxygenase</fullName>
    </recommendedName>
</protein>
<sequence length="335" mass="37239">MKELIKVNRKIEHLKQSMELPVIMAPMFLINDARMVINTCSSGIMGTFPALNARTNTILEEWMQQINGELDRLKRENPERKIGPWGINFIVHKSNKRYKEDLKLIEKYQPPVVITSLGDPSPVVEVVDKYGGFVFSDVINIKFAKKAIEKGADGLVLVANGAGGHAGTFNPFSFIHEIREFFDGPIALSGGMTTGEDILASEVLGADFAYVGTRFIPTKESMAPQGYKNMIVESSIEDIIYTDAFSGVNANYLIPSIENAGLDPNNLHKKKEVNFSELRNKEVKAWKDVWGAGQGVGSISEVQTVKEIVDELKGAYDKSKERIKRGEFITHGTKE</sequence>
<keyword evidence="7 8" id="KW-0503">Monooxygenase</keyword>
<accession>A0A7T6ZC49</accession>
<dbReference type="CDD" id="cd04730">
    <property type="entry name" value="NPD_like"/>
    <property type="match status" value="1"/>
</dbReference>
<dbReference type="PANTHER" id="PTHR42747:SF4">
    <property type="entry name" value="BLR1330 PROTEIN"/>
    <property type="match status" value="1"/>
</dbReference>
<dbReference type="FunFam" id="3.20.20.70:FF:000210">
    <property type="entry name" value="2-nitropropane dioxygenase"/>
    <property type="match status" value="1"/>
</dbReference>
<keyword evidence="4" id="KW-0285">Flavoprotein</keyword>
<dbReference type="AlphaFoldDB" id="A0A7T6ZC49"/>
<reference evidence="8 9" key="1">
    <citation type="submission" date="2020-06" db="EMBL/GenBank/DDBJ databases">
        <title>Genomic analysis of Salicibibacter sp. NKC21-4.</title>
        <authorList>
            <person name="Oh Y.J."/>
        </authorList>
    </citation>
    <scope>NUCLEOTIDE SEQUENCE [LARGE SCALE GENOMIC DNA]</scope>
    <source>
        <strain evidence="8 9">NKC21-4</strain>
    </source>
</reference>
<dbReference type="PANTHER" id="PTHR42747">
    <property type="entry name" value="NITRONATE MONOOXYGENASE-RELATED"/>
    <property type="match status" value="1"/>
</dbReference>
<dbReference type="SUPFAM" id="SSF51412">
    <property type="entry name" value="Inosine monophosphate dehydrogenase (IMPDH)"/>
    <property type="match status" value="1"/>
</dbReference>
<dbReference type="Pfam" id="PF03060">
    <property type="entry name" value="NMO"/>
    <property type="match status" value="1"/>
</dbReference>
<evidence type="ECO:0000256" key="6">
    <source>
        <dbReference type="ARBA" id="ARBA00023002"/>
    </source>
</evidence>
<proteinExistence type="inferred from homology"/>
<dbReference type="GO" id="GO:0018580">
    <property type="term" value="F:nitronate monooxygenase activity"/>
    <property type="evidence" value="ECO:0007669"/>
    <property type="project" value="InterPro"/>
</dbReference>
<organism evidence="8 9">
    <name type="scientific">Salicibibacter cibi</name>
    <dbReference type="NCBI Taxonomy" id="2743001"/>
    <lineage>
        <taxon>Bacteria</taxon>
        <taxon>Bacillati</taxon>
        <taxon>Bacillota</taxon>
        <taxon>Bacilli</taxon>
        <taxon>Bacillales</taxon>
        <taxon>Bacillaceae</taxon>
        <taxon>Salicibibacter</taxon>
    </lineage>
</organism>
<keyword evidence="6" id="KW-0560">Oxidoreductase</keyword>
<dbReference type="KEGG" id="scib:HUG20_10740"/>
<evidence type="ECO:0000256" key="1">
    <source>
        <dbReference type="ARBA" id="ARBA00003535"/>
    </source>
</evidence>
<evidence type="ECO:0000256" key="4">
    <source>
        <dbReference type="ARBA" id="ARBA00022630"/>
    </source>
</evidence>
<evidence type="ECO:0000256" key="2">
    <source>
        <dbReference type="ARBA" id="ARBA00009881"/>
    </source>
</evidence>
<evidence type="ECO:0000256" key="7">
    <source>
        <dbReference type="ARBA" id="ARBA00023033"/>
    </source>
</evidence>
<comment type="similarity">
    <text evidence="2">Belongs to the nitronate monooxygenase family. NMO class I subfamily.</text>
</comment>
<dbReference type="Gene3D" id="3.20.20.70">
    <property type="entry name" value="Aldolase class I"/>
    <property type="match status" value="1"/>
</dbReference>
<comment type="function">
    <text evidence="1">Nitronate monooxygenase that uses molecular oxygen to catalyze the oxidative denitrification of alkyl nitronates. Acts on propionate 3-nitronate (P3N), the presumed physiological substrate. Probably functions in the detoxification of P3N, a metabolic poison produced by plants and fungi as a defense mechanism.</text>
</comment>
<evidence type="ECO:0000313" key="9">
    <source>
        <dbReference type="Proteomes" id="UP000595349"/>
    </source>
</evidence>
<gene>
    <name evidence="8" type="ORF">HUG20_10740</name>
</gene>
<keyword evidence="5" id="KW-0288">FMN</keyword>
<dbReference type="Proteomes" id="UP000595349">
    <property type="component" value="Chromosome"/>
</dbReference>
<dbReference type="EMBL" id="CP054706">
    <property type="protein sequence ID" value="QQK80321.1"/>
    <property type="molecule type" value="Genomic_DNA"/>
</dbReference>
<evidence type="ECO:0000256" key="5">
    <source>
        <dbReference type="ARBA" id="ARBA00022643"/>
    </source>
</evidence>